<reference evidence="2" key="1">
    <citation type="submission" date="2024-05" db="EMBL/GenBank/DDBJ databases">
        <authorList>
            <person name="Luo Y.-C."/>
            <person name="Nicholds J."/>
            <person name="Mortimer T."/>
            <person name="Maboni G."/>
        </authorList>
    </citation>
    <scope>NUCLEOTIDE SEQUENCE</scope>
    <source>
        <strain evidence="2">144863</strain>
        <strain evidence="1">151836</strain>
    </source>
</reference>
<accession>A0AB39EUS7</accession>
<proteinExistence type="predicted"/>
<dbReference type="EMBL" id="CP158262">
    <property type="protein sequence ID" value="XDJ70011.1"/>
    <property type="molecule type" value="Genomic_DNA"/>
</dbReference>
<sequence length="141" mass="15526">MMDRNEHHTGDLERFLALGAETAPGLREFIFDGSATGLTRLRTAEGEDWIIACVDVGTVPAEHAGVVHRLLLQANNLWAGTQGNTLGLYGDQDAIVLSRSVRADEASPLMLRQVLRSLVEDARRWRVWLDHLVDGSAPVLD</sequence>
<dbReference type="Gene3D" id="3.30.1460.10">
    <property type="match status" value="1"/>
</dbReference>
<dbReference type="CDD" id="cd16364">
    <property type="entry name" value="T3SC_I-like"/>
    <property type="match status" value="1"/>
</dbReference>
<name>A0AB39EUS7_9BURK</name>
<dbReference type="EMBL" id="CP158254">
    <property type="protein sequence ID" value="XDJ47978.1"/>
    <property type="molecule type" value="Genomic_DNA"/>
</dbReference>
<dbReference type="Pfam" id="PF05932">
    <property type="entry name" value="CesT"/>
    <property type="match status" value="1"/>
</dbReference>
<dbReference type="RefSeq" id="WP_368640241.1">
    <property type="nucleotide sequence ID" value="NZ_CP158254.1"/>
</dbReference>
<dbReference type="InterPro" id="IPR010261">
    <property type="entry name" value="Tir_chaperone"/>
</dbReference>
<evidence type="ECO:0000313" key="2">
    <source>
        <dbReference type="EMBL" id="XDJ70011.1"/>
    </source>
</evidence>
<dbReference type="GO" id="GO:0030254">
    <property type="term" value="P:protein secretion by the type III secretion system"/>
    <property type="evidence" value="ECO:0007669"/>
    <property type="project" value="InterPro"/>
</dbReference>
<protein>
    <submittedName>
        <fullName evidence="2">Type III secretion system chaperone</fullName>
    </submittedName>
</protein>
<organism evidence="2">
    <name type="scientific">Castellaniella ginsengisoli</name>
    <dbReference type="NCBI Taxonomy" id="546114"/>
    <lineage>
        <taxon>Bacteria</taxon>
        <taxon>Pseudomonadati</taxon>
        <taxon>Pseudomonadota</taxon>
        <taxon>Betaproteobacteria</taxon>
        <taxon>Burkholderiales</taxon>
        <taxon>Alcaligenaceae</taxon>
        <taxon>Castellaniella</taxon>
    </lineage>
</organism>
<gene>
    <name evidence="2" type="ORF">ABRY94_04250</name>
    <name evidence="1" type="ORF">ABRZ04_02620</name>
</gene>
<dbReference type="SUPFAM" id="SSF69635">
    <property type="entry name" value="Type III secretory system chaperone-like"/>
    <property type="match status" value="1"/>
</dbReference>
<dbReference type="AlphaFoldDB" id="A0AB39EUS7"/>
<evidence type="ECO:0000313" key="1">
    <source>
        <dbReference type="EMBL" id="XDJ47978.1"/>
    </source>
</evidence>